<feature type="region of interest" description="Disordered" evidence="1">
    <location>
        <begin position="590"/>
        <end position="631"/>
    </location>
</feature>
<accession>A0AAN8IHD4</accession>
<sequence length="631" mass="71838">MRKGNAYAEPLLPPQSRASKASRGSRADSRTNSQGKRCGSGHVGHELDPALLKFNDRQRMYLKTLLEEHSMDYIISRLRKEDPTRSSKLSFVVKRDLYNIVTRYNMAPGWRHHDDLTSMLIRFEENNPDDGLRCLQLPEDPSGKGLLLVIITPIMLEWLKKYATKSVSLDDTFHTTRYNLRLATLMVSDNRDRGLPGAFLISGTMTTVDVQRLFLEIKALIPNFSPATMVTDEAPCFYNGFRAVFPEARTQLHLCRFHIRQTWERKTKELVEASLRAMVNNALQHLLEEVQLDKFQRRFAEILAYLRTTKQSAMAEYLEKNYLGRTRDWASFANKGATLDTTMISERFHLRIKEEFLHRNANSRLDGFVDLLIKAVEDLSESMEVKDRRRFADCAYRLTETHKRHRTATKIYAPNPDMIVNVGENKWQVQNRASSKSFEVTFSGPCTCHPKENTHCLTCGVCAYAWNCTCLDNRSGISCPHRHAVKLLTTGIPAETLIVDEPVPSPSQLESGAPTSPQQRREERYHKLSAIKSTYAVVEATATSLAKVDTDEAMQQLEEILAHLQLAAGVAQPPSSLAVRLELAQSGAKPQLSKIPLYQRGKMKMPKKPTKDLHKEVRTLLESPPDRREEE</sequence>
<dbReference type="Proteomes" id="UP001331761">
    <property type="component" value="Unassembled WGS sequence"/>
</dbReference>
<proteinExistence type="predicted"/>
<name>A0AAN8IHD4_TRICO</name>
<dbReference type="PANTHER" id="PTHR33977">
    <property type="entry name" value="ZINC ION BINDING PROTEIN"/>
    <property type="match status" value="1"/>
</dbReference>
<dbReference type="PANTHER" id="PTHR33977:SF1">
    <property type="entry name" value="ZINC ION BINDING PROTEIN"/>
    <property type="match status" value="1"/>
</dbReference>
<feature type="compositionally biased region" description="Basic and acidic residues" evidence="1">
    <location>
        <begin position="609"/>
        <end position="631"/>
    </location>
</feature>
<dbReference type="Pfam" id="PF10551">
    <property type="entry name" value="MULE"/>
    <property type="match status" value="1"/>
</dbReference>
<feature type="compositionally biased region" description="Polar residues" evidence="1">
    <location>
        <begin position="506"/>
        <end position="518"/>
    </location>
</feature>
<feature type="region of interest" description="Disordered" evidence="1">
    <location>
        <begin position="1"/>
        <end position="42"/>
    </location>
</feature>
<dbReference type="InterPro" id="IPR018289">
    <property type="entry name" value="MULE_transposase_dom"/>
</dbReference>
<comment type="caution">
    <text evidence="3">The sequence shown here is derived from an EMBL/GenBank/DDBJ whole genome shotgun (WGS) entry which is preliminary data.</text>
</comment>
<evidence type="ECO:0000256" key="1">
    <source>
        <dbReference type="SAM" id="MobiDB-lite"/>
    </source>
</evidence>
<dbReference type="EMBL" id="WIXE01013724">
    <property type="protein sequence ID" value="KAK5974864.1"/>
    <property type="molecule type" value="Genomic_DNA"/>
</dbReference>
<protein>
    <submittedName>
        <fullName evidence="3">MULE domain-containing protein</fullName>
    </submittedName>
</protein>
<feature type="domain" description="MULE transposase" evidence="2">
    <location>
        <begin position="167"/>
        <end position="261"/>
    </location>
</feature>
<dbReference type="AlphaFoldDB" id="A0AAN8IHD4"/>
<evidence type="ECO:0000313" key="4">
    <source>
        <dbReference type="Proteomes" id="UP001331761"/>
    </source>
</evidence>
<gene>
    <name evidence="3" type="ORF">GCK32_012597</name>
</gene>
<reference evidence="3 4" key="1">
    <citation type="submission" date="2019-10" db="EMBL/GenBank/DDBJ databases">
        <title>Assembly and Annotation for the nematode Trichostrongylus colubriformis.</title>
        <authorList>
            <person name="Martin J."/>
        </authorList>
    </citation>
    <scope>NUCLEOTIDE SEQUENCE [LARGE SCALE GENOMIC DNA]</scope>
    <source>
        <strain evidence="3">G859</strain>
        <tissue evidence="3">Whole worm</tissue>
    </source>
</reference>
<evidence type="ECO:0000313" key="3">
    <source>
        <dbReference type="EMBL" id="KAK5974864.1"/>
    </source>
</evidence>
<feature type="region of interest" description="Disordered" evidence="1">
    <location>
        <begin position="502"/>
        <end position="524"/>
    </location>
</feature>
<evidence type="ECO:0000259" key="2">
    <source>
        <dbReference type="Pfam" id="PF10551"/>
    </source>
</evidence>
<organism evidence="3 4">
    <name type="scientific">Trichostrongylus colubriformis</name>
    <name type="common">Black scour worm</name>
    <dbReference type="NCBI Taxonomy" id="6319"/>
    <lineage>
        <taxon>Eukaryota</taxon>
        <taxon>Metazoa</taxon>
        <taxon>Ecdysozoa</taxon>
        <taxon>Nematoda</taxon>
        <taxon>Chromadorea</taxon>
        <taxon>Rhabditida</taxon>
        <taxon>Rhabditina</taxon>
        <taxon>Rhabditomorpha</taxon>
        <taxon>Strongyloidea</taxon>
        <taxon>Trichostrongylidae</taxon>
        <taxon>Trichostrongylus</taxon>
    </lineage>
</organism>
<keyword evidence="4" id="KW-1185">Reference proteome</keyword>